<reference evidence="3" key="1">
    <citation type="submission" date="2021-01" db="UniProtKB">
        <authorList>
            <consortium name="EnsemblMetazoa"/>
        </authorList>
    </citation>
    <scope>IDENTIFICATION</scope>
</reference>
<keyword evidence="4" id="KW-1185">Reference proteome</keyword>
<dbReference type="OrthoDB" id="7972392at2759"/>
<evidence type="ECO:0000313" key="4">
    <source>
        <dbReference type="Proteomes" id="UP000594262"/>
    </source>
</evidence>
<feature type="domain" description="Fibrinogen C-terminal" evidence="2">
    <location>
        <begin position="99"/>
        <end position="313"/>
    </location>
</feature>
<evidence type="ECO:0000256" key="1">
    <source>
        <dbReference type="SAM" id="SignalP"/>
    </source>
</evidence>
<evidence type="ECO:0000313" key="3">
    <source>
        <dbReference type="EnsemblMetazoa" id="CLYHEMP020868.1"/>
    </source>
</evidence>
<keyword evidence="1" id="KW-0732">Signal</keyword>
<organism evidence="3 4">
    <name type="scientific">Clytia hemisphaerica</name>
    <dbReference type="NCBI Taxonomy" id="252671"/>
    <lineage>
        <taxon>Eukaryota</taxon>
        <taxon>Metazoa</taxon>
        <taxon>Cnidaria</taxon>
        <taxon>Hydrozoa</taxon>
        <taxon>Hydroidolina</taxon>
        <taxon>Leptothecata</taxon>
        <taxon>Obeliida</taxon>
        <taxon>Clytiidae</taxon>
        <taxon>Clytia</taxon>
    </lineage>
</organism>
<sequence length="313" mass="36468">MKSYRSLLVTVLLLVISNLSLIWATLYELVSSSSKPTKDPIRTYESKFEQQCISICARWDDCRAYAFTHSTVNGNSLIRCDFYDAIISLQDLQRVDGVRFFMEKNLDCKDLYDRGARQSGVYMVNLMGRQKKAVRCNMDVEDGGWLVFTRRTSQKIENFNRLWNEYKNGFGNMETEFWLGNDLLHELTKWKPHQVFVWGIGMNGQEGISMHRDFKVGSEDDGYRLTYDRSYIGLKSFEKPGILDKSHYNMLFTTPDRDQDPYTTTHCGEREESGFWYSHCGPLKLFRPTGIIWSGFQTGSTIKEVQIMIKRQD</sequence>
<dbReference type="EnsemblMetazoa" id="CLYHEMT020868.1">
    <property type="protein sequence ID" value="CLYHEMP020868.1"/>
    <property type="gene ID" value="CLYHEMG020868"/>
</dbReference>
<protein>
    <recommendedName>
        <fullName evidence="2">Fibrinogen C-terminal domain-containing protein</fullName>
    </recommendedName>
</protein>
<dbReference type="InterPro" id="IPR002181">
    <property type="entry name" value="Fibrinogen_a/b/g_C_dom"/>
</dbReference>
<dbReference type="AlphaFoldDB" id="A0A7M5XBG1"/>
<dbReference type="InterPro" id="IPR014716">
    <property type="entry name" value="Fibrinogen_a/b/g_C_1"/>
</dbReference>
<dbReference type="InterPro" id="IPR050373">
    <property type="entry name" value="Fibrinogen_C-term_domain"/>
</dbReference>
<dbReference type="PANTHER" id="PTHR19143">
    <property type="entry name" value="FIBRINOGEN/TENASCIN/ANGIOPOEITIN"/>
    <property type="match status" value="1"/>
</dbReference>
<dbReference type="PROSITE" id="PS51406">
    <property type="entry name" value="FIBRINOGEN_C_2"/>
    <property type="match status" value="1"/>
</dbReference>
<dbReference type="GeneID" id="136817645"/>
<dbReference type="Proteomes" id="UP000594262">
    <property type="component" value="Unplaced"/>
</dbReference>
<evidence type="ECO:0000259" key="2">
    <source>
        <dbReference type="PROSITE" id="PS51406"/>
    </source>
</evidence>
<accession>A0A7M5XBG1</accession>
<name>A0A7M5XBG1_9CNID</name>
<dbReference type="GO" id="GO:0005615">
    <property type="term" value="C:extracellular space"/>
    <property type="evidence" value="ECO:0007669"/>
    <property type="project" value="TreeGrafter"/>
</dbReference>
<dbReference type="RefSeq" id="XP_066930066.1">
    <property type="nucleotide sequence ID" value="XM_067073965.1"/>
</dbReference>
<feature type="chain" id="PRO_5029538078" description="Fibrinogen C-terminal domain-containing protein" evidence="1">
    <location>
        <begin position="25"/>
        <end position="313"/>
    </location>
</feature>
<feature type="signal peptide" evidence="1">
    <location>
        <begin position="1"/>
        <end position="24"/>
    </location>
</feature>
<dbReference type="InterPro" id="IPR036056">
    <property type="entry name" value="Fibrinogen-like_C"/>
</dbReference>
<dbReference type="SMART" id="SM00186">
    <property type="entry name" value="FBG"/>
    <property type="match status" value="1"/>
</dbReference>
<dbReference type="Gene3D" id="3.90.215.10">
    <property type="entry name" value="Gamma Fibrinogen, chain A, domain 1"/>
    <property type="match status" value="1"/>
</dbReference>
<dbReference type="SUPFAM" id="SSF56496">
    <property type="entry name" value="Fibrinogen C-terminal domain-like"/>
    <property type="match status" value="1"/>
</dbReference>
<dbReference type="Pfam" id="PF00147">
    <property type="entry name" value="Fibrinogen_C"/>
    <property type="match status" value="1"/>
</dbReference>
<proteinExistence type="predicted"/>